<reference evidence="2 3" key="1">
    <citation type="submission" date="2014-10" db="EMBL/GenBank/DDBJ databases">
        <title>Draft genome sequence of Novosphingobium subterraneum DSM 12447.</title>
        <authorList>
            <person name="Gan H.M."/>
            <person name="Gan H.Y."/>
            <person name="Savka M.A."/>
        </authorList>
    </citation>
    <scope>NUCLEOTIDE SEQUENCE [LARGE SCALE GENOMIC DNA]</scope>
    <source>
        <strain evidence="2 3">DSM 12447</strain>
    </source>
</reference>
<evidence type="ECO:0000259" key="1">
    <source>
        <dbReference type="Pfam" id="PF00535"/>
    </source>
</evidence>
<dbReference type="AlphaFoldDB" id="A0A0B8ZFG4"/>
<dbReference type="Proteomes" id="UP000031338">
    <property type="component" value="Unassembled WGS sequence"/>
</dbReference>
<dbReference type="RefSeq" id="WP_082013538.1">
    <property type="nucleotide sequence ID" value="NZ_JRVC01000034.1"/>
</dbReference>
<comment type="caution">
    <text evidence="2">The sequence shown here is derived from an EMBL/GenBank/DDBJ whole genome shotgun (WGS) entry which is preliminary data.</text>
</comment>
<dbReference type="Gene3D" id="3.90.550.10">
    <property type="entry name" value="Spore Coat Polysaccharide Biosynthesis Protein SpsA, Chain A"/>
    <property type="match status" value="1"/>
</dbReference>
<proteinExistence type="predicted"/>
<dbReference type="CDD" id="cd04186">
    <property type="entry name" value="GT_2_like_c"/>
    <property type="match status" value="1"/>
</dbReference>
<feature type="domain" description="Glycosyltransferase 2-like" evidence="1">
    <location>
        <begin position="21"/>
        <end position="178"/>
    </location>
</feature>
<dbReference type="EMBL" id="JRVC01000034">
    <property type="protein sequence ID" value="KHS41780.1"/>
    <property type="molecule type" value="Genomic_DNA"/>
</dbReference>
<dbReference type="PANTHER" id="PTHR43179">
    <property type="entry name" value="RHAMNOSYLTRANSFERASE WBBL"/>
    <property type="match status" value="1"/>
</dbReference>
<dbReference type="GO" id="GO:0016740">
    <property type="term" value="F:transferase activity"/>
    <property type="evidence" value="ECO:0007669"/>
    <property type="project" value="UniProtKB-KW"/>
</dbReference>
<dbReference type="PANTHER" id="PTHR43179:SF7">
    <property type="entry name" value="RHAMNOSYLTRANSFERASE WBBL"/>
    <property type="match status" value="1"/>
</dbReference>
<sequence length="320" mass="35634">MTIPEDRDVCMRPSPSAPEITVIIVSYNTCSLTIKAVETLLQSSPDLPMRIVVFDNASQDGSAQALSQSFPSVEVIANQENIGFAAANNRVAQTVTTPFICLLNPDTETHPNAIANLLAFAKMHPNAGIVGGRTVFPDGSLNPASAWRKITPWSLLCQILGLHRMFPQSNLFNSEAIGGWKRDSIREVDIVVGCFLLTSTELWKRLGGFDTRYFMYGEDADLCLRARALGFRPMITPDAQIMHLVGASTKKRADKVCAVMRAKATLIRDHWPSWLVPLGIAQLWFWGLTRRLGAFVAKTEEDRLRLTDIWRGRRTWLSGY</sequence>
<accession>A0A0B8ZFG4</accession>
<dbReference type="InterPro" id="IPR029044">
    <property type="entry name" value="Nucleotide-diphossugar_trans"/>
</dbReference>
<dbReference type="PATRIC" id="fig|48936.3.peg.4535"/>
<dbReference type="STRING" id="48936.NJ75_04500"/>
<gene>
    <name evidence="2" type="ORF">NJ75_04500</name>
</gene>
<evidence type="ECO:0000313" key="2">
    <source>
        <dbReference type="EMBL" id="KHS41780.1"/>
    </source>
</evidence>
<name>A0A0B8ZFG4_9SPHN</name>
<dbReference type="InterPro" id="IPR001173">
    <property type="entry name" value="Glyco_trans_2-like"/>
</dbReference>
<keyword evidence="2" id="KW-0808">Transferase</keyword>
<protein>
    <submittedName>
        <fullName evidence="2">Glycosyl transferase</fullName>
    </submittedName>
</protein>
<organism evidence="2 3">
    <name type="scientific">Novosphingobium subterraneum</name>
    <dbReference type="NCBI Taxonomy" id="48936"/>
    <lineage>
        <taxon>Bacteria</taxon>
        <taxon>Pseudomonadati</taxon>
        <taxon>Pseudomonadota</taxon>
        <taxon>Alphaproteobacteria</taxon>
        <taxon>Sphingomonadales</taxon>
        <taxon>Sphingomonadaceae</taxon>
        <taxon>Novosphingobium</taxon>
    </lineage>
</organism>
<keyword evidence="3" id="KW-1185">Reference proteome</keyword>
<dbReference type="Pfam" id="PF00535">
    <property type="entry name" value="Glycos_transf_2"/>
    <property type="match status" value="1"/>
</dbReference>
<evidence type="ECO:0000313" key="3">
    <source>
        <dbReference type="Proteomes" id="UP000031338"/>
    </source>
</evidence>
<dbReference type="SUPFAM" id="SSF53448">
    <property type="entry name" value="Nucleotide-diphospho-sugar transferases"/>
    <property type="match status" value="1"/>
</dbReference>